<dbReference type="PRINTS" id="PR01607">
    <property type="entry name" value="APYRASEFAMLY"/>
</dbReference>
<proteinExistence type="predicted"/>
<dbReference type="PANTHER" id="PTHR11575:SF24">
    <property type="entry name" value="5'-NUCLEOTIDASE"/>
    <property type="match status" value="1"/>
</dbReference>
<dbReference type="InterPro" id="IPR008334">
    <property type="entry name" value="5'-Nucleotdase_C"/>
</dbReference>
<dbReference type="Pfam" id="PF02872">
    <property type="entry name" value="5_nucleotid_C"/>
    <property type="match status" value="1"/>
</dbReference>
<dbReference type="InterPro" id="IPR006179">
    <property type="entry name" value="5_nucleotidase/apyrase"/>
</dbReference>
<dbReference type="SUPFAM" id="SSF55816">
    <property type="entry name" value="5'-nucleotidase (syn. UDP-sugar hydrolase), C-terminal domain"/>
    <property type="match status" value="1"/>
</dbReference>
<dbReference type="EMBL" id="BAAAGE010000002">
    <property type="protein sequence ID" value="GAA0723576.1"/>
    <property type="molecule type" value="Genomic_DNA"/>
</dbReference>
<evidence type="ECO:0000313" key="3">
    <source>
        <dbReference type="Proteomes" id="UP001501758"/>
    </source>
</evidence>
<evidence type="ECO:0000259" key="1">
    <source>
        <dbReference type="Pfam" id="PF02872"/>
    </source>
</evidence>
<dbReference type="RefSeq" id="WP_343912835.1">
    <property type="nucleotide sequence ID" value="NZ_BAAAGE010000002.1"/>
</dbReference>
<dbReference type="InterPro" id="IPR036907">
    <property type="entry name" value="5'-Nucleotdase_C_sf"/>
</dbReference>
<dbReference type="Proteomes" id="UP001501758">
    <property type="component" value="Unassembled WGS sequence"/>
</dbReference>
<accession>A0ABN1IY73</accession>
<protein>
    <submittedName>
        <fullName evidence="2">5'-nucleotidase</fullName>
    </submittedName>
</protein>
<reference evidence="2 3" key="1">
    <citation type="journal article" date="2019" name="Int. J. Syst. Evol. Microbiol.">
        <title>The Global Catalogue of Microorganisms (GCM) 10K type strain sequencing project: providing services to taxonomists for standard genome sequencing and annotation.</title>
        <authorList>
            <consortium name="The Broad Institute Genomics Platform"/>
            <consortium name="The Broad Institute Genome Sequencing Center for Infectious Disease"/>
            <person name="Wu L."/>
            <person name="Ma J."/>
        </authorList>
    </citation>
    <scope>NUCLEOTIDE SEQUENCE [LARGE SCALE GENOMIC DNA]</scope>
    <source>
        <strain evidence="2 3">JCM 15974</strain>
    </source>
</reference>
<sequence>MKKMLLKSYFIIALLTIFSSCKKSNYLNNIEGERIEINEAIASDPEVEAFIKPYKAHVNKMLDSALAYAPQTYSKGDGDLNTAIGNLMADIVLEQANPVFNSRTGNKVDMVLLNYGGIRAPISKGNISARTAYQVMPFENSIIVAEMKGALVKKLIAYLQESKRAHPISGLKLTLDHNFEVVNALINDKEIDDETSYFVATNDYLYNGGSNMSFFKESTNSHILNYKIRNAMIDYFKKVDTINPVRDDRFIQINK</sequence>
<dbReference type="PROSITE" id="PS51257">
    <property type="entry name" value="PROKAR_LIPOPROTEIN"/>
    <property type="match status" value="1"/>
</dbReference>
<feature type="domain" description="5'-Nucleotidase C-terminal" evidence="1">
    <location>
        <begin position="81"/>
        <end position="217"/>
    </location>
</feature>
<dbReference type="Gene3D" id="3.90.780.10">
    <property type="entry name" value="5'-Nucleotidase, C-terminal domain"/>
    <property type="match status" value="1"/>
</dbReference>
<organism evidence="2 3">
    <name type="scientific">Aquimarina litoralis</name>
    <dbReference type="NCBI Taxonomy" id="584605"/>
    <lineage>
        <taxon>Bacteria</taxon>
        <taxon>Pseudomonadati</taxon>
        <taxon>Bacteroidota</taxon>
        <taxon>Flavobacteriia</taxon>
        <taxon>Flavobacteriales</taxon>
        <taxon>Flavobacteriaceae</taxon>
        <taxon>Aquimarina</taxon>
    </lineage>
</organism>
<gene>
    <name evidence="2" type="ORF">GCM10009430_27170</name>
</gene>
<keyword evidence="3" id="KW-1185">Reference proteome</keyword>
<dbReference type="PANTHER" id="PTHR11575">
    <property type="entry name" value="5'-NUCLEOTIDASE-RELATED"/>
    <property type="match status" value="1"/>
</dbReference>
<evidence type="ECO:0000313" key="2">
    <source>
        <dbReference type="EMBL" id="GAA0723576.1"/>
    </source>
</evidence>
<comment type="caution">
    <text evidence="2">The sequence shown here is derived from an EMBL/GenBank/DDBJ whole genome shotgun (WGS) entry which is preliminary data.</text>
</comment>
<name>A0ABN1IY73_9FLAO</name>